<keyword evidence="4 7" id="KW-0812">Transmembrane</keyword>
<evidence type="ECO:0000313" key="12">
    <source>
        <dbReference type="Proteomes" id="UP000701680"/>
    </source>
</evidence>
<dbReference type="PANTHER" id="PTHR30193:SF37">
    <property type="entry name" value="INNER MEMBRANE ABC TRANSPORTER PERMEASE PROTEIN YCJO"/>
    <property type="match status" value="1"/>
</dbReference>
<evidence type="ECO:0000259" key="8">
    <source>
        <dbReference type="PROSITE" id="PS50928"/>
    </source>
</evidence>
<comment type="similarity">
    <text evidence="7">Belongs to the binding-protein-dependent transport system permease family.</text>
</comment>
<evidence type="ECO:0000313" key="10">
    <source>
        <dbReference type="EMBL" id="NVH58934.1"/>
    </source>
</evidence>
<dbReference type="Gene3D" id="1.10.3720.10">
    <property type="entry name" value="MetI-like"/>
    <property type="match status" value="1"/>
</dbReference>
<evidence type="ECO:0000256" key="1">
    <source>
        <dbReference type="ARBA" id="ARBA00004651"/>
    </source>
</evidence>
<dbReference type="Proteomes" id="UP000528555">
    <property type="component" value="Unassembled WGS sequence"/>
</dbReference>
<reference evidence="11 12" key="1">
    <citation type="journal article" date="2020" name="Cell Host Microbe">
        <title>Functional and Genomic Variation between Human-Derived Isolates of Lachnospiraceae Reveals Inter- and Intra-Species Diversity.</title>
        <authorList>
            <person name="Sorbara M.T."/>
            <person name="Littmann E.R."/>
            <person name="Fontana E."/>
            <person name="Moody T.U."/>
            <person name="Kohout C.E."/>
            <person name="Gjonbalaj M."/>
            <person name="Eaton V."/>
            <person name="Seok R."/>
            <person name="Leiner I.M."/>
            <person name="Pamer E.G."/>
        </authorList>
    </citation>
    <scope>NUCLEOTIDE SEQUENCE [LARGE SCALE GENOMIC DNA]</scope>
    <source>
        <strain evidence="10 11">MSK.17.11</strain>
        <strain evidence="9 12">MSK.17.38</strain>
    </source>
</reference>
<dbReference type="GO" id="GO:0005886">
    <property type="term" value="C:plasma membrane"/>
    <property type="evidence" value="ECO:0007669"/>
    <property type="project" value="UniProtKB-SubCell"/>
</dbReference>
<dbReference type="PROSITE" id="PS50928">
    <property type="entry name" value="ABC_TM1"/>
    <property type="match status" value="1"/>
</dbReference>
<feature type="transmembrane region" description="Helical" evidence="7">
    <location>
        <begin position="271"/>
        <end position="294"/>
    </location>
</feature>
<comment type="caution">
    <text evidence="10">The sequence shown here is derived from an EMBL/GenBank/DDBJ whole genome shotgun (WGS) entry which is preliminary data.</text>
</comment>
<dbReference type="Proteomes" id="UP000701680">
    <property type="component" value="Unassembled WGS sequence"/>
</dbReference>
<gene>
    <name evidence="10" type="ORF">G5A66_09815</name>
    <name evidence="9" type="ORF">G5A75_09840</name>
</gene>
<feature type="domain" description="ABC transmembrane type-1" evidence="8">
    <location>
        <begin position="69"/>
        <end position="290"/>
    </location>
</feature>
<keyword evidence="11" id="KW-1185">Reference proteome</keyword>
<feature type="transmembrane region" description="Helical" evidence="7">
    <location>
        <begin position="106"/>
        <end position="126"/>
    </location>
</feature>
<feature type="transmembrane region" description="Helical" evidence="7">
    <location>
        <begin position="159"/>
        <end position="179"/>
    </location>
</feature>
<keyword evidence="6 7" id="KW-0472">Membrane</keyword>
<dbReference type="GO" id="GO:0055085">
    <property type="term" value="P:transmembrane transport"/>
    <property type="evidence" value="ECO:0007669"/>
    <property type="project" value="InterPro"/>
</dbReference>
<dbReference type="PANTHER" id="PTHR30193">
    <property type="entry name" value="ABC TRANSPORTER PERMEASE PROTEIN"/>
    <property type="match status" value="1"/>
</dbReference>
<evidence type="ECO:0000256" key="4">
    <source>
        <dbReference type="ARBA" id="ARBA00022692"/>
    </source>
</evidence>
<dbReference type="RefSeq" id="WP_101695885.1">
    <property type="nucleotide sequence ID" value="NZ_JAAITX010000006.1"/>
</dbReference>
<keyword evidence="2 7" id="KW-0813">Transport</keyword>
<protein>
    <submittedName>
        <fullName evidence="10">Sugar ABC transporter permease</fullName>
    </submittedName>
</protein>
<evidence type="ECO:0000313" key="9">
    <source>
        <dbReference type="EMBL" id="NSK15161.1"/>
    </source>
</evidence>
<evidence type="ECO:0000256" key="5">
    <source>
        <dbReference type="ARBA" id="ARBA00022989"/>
    </source>
</evidence>
<reference evidence="10" key="2">
    <citation type="submission" date="2020-02" db="EMBL/GenBank/DDBJ databases">
        <authorList>
            <person name="Littmann E."/>
            <person name="Sorbara M."/>
        </authorList>
    </citation>
    <scope>NUCLEOTIDE SEQUENCE</scope>
    <source>
        <strain evidence="10">MSK.17.11</strain>
        <strain evidence="9">MSK.17.38</strain>
    </source>
</reference>
<dbReference type="AlphaFoldDB" id="A0A850HK41"/>
<dbReference type="Pfam" id="PF00528">
    <property type="entry name" value="BPD_transp_1"/>
    <property type="match status" value="1"/>
</dbReference>
<dbReference type="OrthoDB" id="42781at2"/>
<sequence length="301" mass="33978">MKKNKGMIVGFLAPAVIIFLIVFLYPIVRTVIMSFFNIESVTDAFEYWEFVGIDNYTKLFKTQIFVLAMKNILKIWLIGGIIVMALSLLFGVILTSGIRGKKFFRAVIYLPNIVSAVALATMWRQYVFAPDYGLFAKFFQLIGADKLAEMQWLAPENSFKALLIAYCFGMVGYHMLIWMSGIERISPDFYEAATIDGANKLQQFRYMTLPLLKGVFKTNITMWTVTTSAFFVWSQLFSSVTANKATIVPVQYMYLQIFGAGNAVTDRNAGYAAAIGIILCLCVVLVFTICNAFIKDDDLEF</sequence>
<feature type="transmembrane region" description="Helical" evidence="7">
    <location>
        <begin position="75"/>
        <end position="94"/>
    </location>
</feature>
<dbReference type="EMBL" id="JAAITX010000006">
    <property type="protein sequence ID" value="NVH58934.1"/>
    <property type="molecule type" value="Genomic_DNA"/>
</dbReference>
<evidence type="ECO:0000313" key="11">
    <source>
        <dbReference type="Proteomes" id="UP000528555"/>
    </source>
</evidence>
<proteinExistence type="inferred from homology"/>
<dbReference type="EMBL" id="JAAIUO010000006">
    <property type="protein sequence ID" value="NSK15161.1"/>
    <property type="molecule type" value="Genomic_DNA"/>
</dbReference>
<accession>A0A850HK41</accession>
<dbReference type="CDD" id="cd06261">
    <property type="entry name" value="TM_PBP2"/>
    <property type="match status" value="1"/>
</dbReference>
<name>A0A850HK41_9FIRM</name>
<evidence type="ECO:0000256" key="6">
    <source>
        <dbReference type="ARBA" id="ARBA00023136"/>
    </source>
</evidence>
<organism evidence="10 11">
    <name type="scientific">Dorea phocaeensis</name>
    <dbReference type="NCBI Taxonomy" id="2040291"/>
    <lineage>
        <taxon>Bacteria</taxon>
        <taxon>Bacillati</taxon>
        <taxon>Bacillota</taxon>
        <taxon>Clostridia</taxon>
        <taxon>Lachnospirales</taxon>
        <taxon>Lachnospiraceae</taxon>
        <taxon>Dorea</taxon>
    </lineage>
</organism>
<keyword evidence="3" id="KW-1003">Cell membrane</keyword>
<comment type="subcellular location">
    <subcellularLocation>
        <location evidence="1 7">Cell membrane</location>
        <topology evidence="1 7">Multi-pass membrane protein</topology>
    </subcellularLocation>
</comment>
<dbReference type="InterPro" id="IPR051393">
    <property type="entry name" value="ABC_transporter_permease"/>
</dbReference>
<evidence type="ECO:0000256" key="7">
    <source>
        <dbReference type="RuleBase" id="RU363032"/>
    </source>
</evidence>
<evidence type="ECO:0000256" key="3">
    <source>
        <dbReference type="ARBA" id="ARBA00022475"/>
    </source>
</evidence>
<keyword evidence="5 7" id="KW-1133">Transmembrane helix</keyword>
<dbReference type="InterPro" id="IPR035906">
    <property type="entry name" value="MetI-like_sf"/>
</dbReference>
<dbReference type="SUPFAM" id="SSF161098">
    <property type="entry name" value="MetI-like"/>
    <property type="match status" value="1"/>
</dbReference>
<evidence type="ECO:0000256" key="2">
    <source>
        <dbReference type="ARBA" id="ARBA00022448"/>
    </source>
</evidence>
<dbReference type="InterPro" id="IPR000515">
    <property type="entry name" value="MetI-like"/>
</dbReference>
<feature type="transmembrane region" description="Helical" evidence="7">
    <location>
        <begin position="7"/>
        <end position="28"/>
    </location>
</feature>